<dbReference type="Proteomes" id="UP000827092">
    <property type="component" value="Unassembled WGS sequence"/>
</dbReference>
<dbReference type="InterPro" id="IPR027413">
    <property type="entry name" value="GROEL-like_equatorial_sf"/>
</dbReference>
<dbReference type="PANTHER" id="PTHR46883:SF1">
    <property type="entry name" value="BARDET-BIEDL SYNDROME 12 PROTEIN"/>
    <property type="match status" value="1"/>
</dbReference>
<name>A0AAV6UKR7_9ARAC</name>
<accession>A0AAV6UKR7</accession>
<dbReference type="AlphaFoldDB" id="A0AAV6UKR7"/>
<dbReference type="EMBL" id="JAFNEN010000380">
    <property type="protein sequence ID" value="KAG8184273.1"/>
    <property type="molecule type" value="Genomic_DNA"/>
</dbReference>
<dbReference type="SUPFAM" id="SSF52029">
    <property type="entry name" value="GroEL apical domain-like"/>
    <property type="match status" value="1"/>
</dbReference>
<dbReference type="SUPFAM" id="SSF48592">
    <property type="entry name" value="GroEL equatorial domain-like"/>
    <property type="match status" value="1"/>
</dbReference>
<dbReference type="GO" id="GO:0051131">
    <property type="term" value="P:chaperone-mediated protein complex assembly"/>
    <property type="evidence" value="ECO:0007669"/>
    <property type="project" value="InterPro"/>
</dbReference>
<gene>
    <name evidence="1" type="ORF">JTE90_001090</name>
</gene>
<evidence type="ECO:0000313" key="1">
    <source>
        <dbReference type="EMBL" id="KAG8184273.1"/>
    </source>
</evidence>
<evidence type="ECO:0000313" key="2">
    <source>
        <dbReference type="Proteomes" id="UP000827092"/>
    </source>
</evidence>
<proteinExistence type="predicted"/>
<sequence>MSVLLKQLVGSIISSYLGPIKSNKVVLDCEDCTMVKCPLEFLKKIAIKDPFSSLLENTLDSHHEQFGCSTMSLLAMWQLWQEEFKLAMEEGCEVQDIIEFSQKTLADVVSALSEVIIDCDKTCLSKLKITKNTSIHLNQPYFQNKKNTKSALVKTYNAPKELSSLGSVSIGYSSRHFSPFSSKSEEKSVNDFEKLTGEKNGDNLISVTSEMRKEMHSLVEKLSHDERDFIDLICNLWIQQVQSRNSLEFTINGICICPATLPCSNCTVVDGVIIKSNLSLLYEQDLGSFENCRALIIKGSILFEYVHLGYVSKVSITLKETTESLKISQKDEWIEKCCKLLMELQINVLLVNGEVDSSILSFCSAHSILVLPSVPWKTLEILCISVHESPCTYLIDCDEDNIVTNLVVKKWDFVSSKMLVHGEYYHIDTVKVCKTVSRL</sequence>
<keyword evidence="2" id="KW-1185">Reference proteome</keyword>
<dbReference type="GO" id="GO:0045494">
    <property type="term" value="P:photoreceptor cell maintenance"/>
    <property type="evidence" value="ECO:0007669"/>
    <property type="project" value="TreeGrafter"/>
</dbReference>
<dbReference type="PANTHER" id="PTHR46883">
    <property type="entry name" value="BARDET-BIEDL SYNDROME 12 PROTEIN"/>
    <property type="match status" value="1"/>
</dbReference>
<protein>
    <submittedName>
        <fullName evidence="1">Uncharacterized protein</fullName>
    </submittedName>
</protein>
<dbReference type="Gene3D" id="1.10.560.10">
    <property type="entry name" value="GroEL-like equatorial domain"/>
    <property type="match status" value="1"/>
</dbReference>
<dbReference type="InterPro" id="IPR042984">
    <property type="entry name" value="BBS12"/>
</dbReference>
<organism evidence="1 2">
    <name type="scientific">Oedothorax gibbosus</name>
    <dbReference type="NCBI Taxonomy" id="931172"/>
    <lineage>
        <taxon>Eukaryota</taxon>
        <taxon>Metazoa</taxon>
        <taxon>Ecdysozoa</taxon>
        <taxon>Arthropoda</taxon>
        <taxon>Chelicerata</taxon>
        <taxon>Arachnida</taxon>
        <taxon>Araneae</taxon>
        <taxon>Araneomorphae</taxon>
        <taxon>Entelegynae</taxon>
        <taxon>Araneoidea</taxon>
        <taxon>Linyphiidae</taxon>
        <taxon>Erigoninae</taxon>
        <taxon>Oedothorax</taxon>
    </lineage>
</organism>
<dbReference type="Gene3D" id="3.50.7.10">
    <property type="entry name" value="GroEL"/>
    <property type="match status" value="1"/>
</dbReference>
<dbReference type="InterPro" id="IPR027409">
    <property type="entry name" value="GroEL-like_apical_dom_sf"/>
</dbReference>
<comment type="caution">
    <text evidence="1">The sequence shown here is derived from an EMBL/GenBank/DDBJ whole genome shotgun (WGS) entry which is preliminary data.</text>
</comment>
<reference evidence="1 2" key="1">
    <citation type="journal article" date="2022" name="Nat. Ecol. Evol.">
        <title>A masculinizing supergene underlies an exaggerated male reproductive morph in a spider.</title>
        <authorList>
            <person name="Hendrickx F."/>
            <person name="De Corte Z."/>
            <person name="Sonet G."/>
            <person name="Van Belleghem S.M."/>
            <person name="Kostlbacher S."/>
            <person name="Vangestel C."/>
        </authorList>
    </citation>
    <scope>NUCLEOTIDE SEQUENCE [LARGE SCALE GENOMIC DNA]</scope>
    <source>
        <strain evidence="1">W744_W776</strain>
    </source>
</reference>